<accession>A0ABV7AM16</accession>
<protein>
    <submittedName>
        <fullName evidence="2">5-aminolevulic acid synthase</fullName>
    </submittedName>
</protein>
<sequence>MLTKPIVSALLACAASVALAVAASAGMEDGPVDGSTAAKQLFAPGAAKVTLLAQDFLSAKDRRVIRQVAKTQKYYGAIAASPSDGLLAQATVAAADYHSVKSATLAALRTCNERRSGAQACVIVAQILPKKWADHPLTLSADATAAFDGDYRKARNPKALAISPTSGAWGIGTGNGAADSAVEACAGKGGAVDCRVVVVN</sequence>
<feature type="chain" id="PRO_5047027570" evidence="1">
    <location>
        <begin position="21"/>
        <end position="200"/>
    </location>
</feature>
<name>A0ABV7AM16_9RHOB</name>
<gene>
    <name evidence="2" type="ORF">ACFOES_17185</name>
</gene>
<dbReference type="Proteomes" id="UP001595443">
    <property type="component" value="Unassembled WGS sequence"/>
</dbReference>
<keyword evidence="3" id="KW-1185">Reference proteome</keyword>
<comment type="caution">
    <text evidence="2">The sequence shown here is derived from an EMBL/GenBank/DDBJ whole genome shotgun (WGS) entry which is preliminary data.</text>
</comment>
<organism evidence="2 3">
    <name type="scientific">Acidimangrovimonas pyrenivorans</name>
    <dbReference type="NCBI Taxonomy" id="2030798"/>
    <lineage>
        <taxon>Bacteria</taxon>
        <taxon>Pseudomonadati</taxon>
        <taxon>Pseudomonadota</taxon>
        <taxon>Alphaproteobacteria</taxon>
        <taxon>Rhodobacterales</taxon>
        <taxon>Paracoccaceae</taxon>
        <taxon>Acidimangrovimonas</taxon>
    </lineage>
</organism>
<dbReference type="RefSeq" id="WP_377834596.1">
    <property type="nucleotide sequence ID" value="NZ_JBHRSK010000015.1"/>
</dbReference>
<evidence type="ECO:0000313" key="2">
    <source>
        <dbReference type="EMBL" id="MFC2969836.1"/>
    </source>
</evidence>
<proteinExistence type="predicted"/>
<dbReference type="EMBL" id="JBHRSK010000015">
    <property type="protein sequence ID" value="MFC2969836.1"/>
    <property type="molecule type" value="Genomic_DNA"/>
</dbReference>
<evidence type="ECO:0000256" key="1">
    <source>
        <dbReference type="SAM" id="SignalP"/>
    </source>
</evidence>
<feature type="signal peptide" evidence="1">
    <location>
        <begin position="1"/>
        <end position="20"/>
    </location>
</feature>
<keyword evidence="1" id="KW-0732">Signal</keyword>
<reference evidence="3" key="1">
    <citation type="journal article" date="2019" name="Int. J. Syst. Evol. Microbiol.">
        <title>The Global Catalogue of Microorganisms (GCM) 10K type strain sequencing project: providing services to taxonomists for standard genome sequencing and annotation.</title>
        <authorList>
            <consortium name="The Broad Institute Genomics Platform"/>
            <consortium name="The Broad Institute Genome Sequencing Center for Infectious Disease"/>
            <person name="Wu L."/>
            <person name="Ma J."/>
        </authorList>
    </citation>
    <scope>NUCLEOTIDE SEQUENCE [LARGE SCALE GENOMIC DNA]</scope>
    <source>
        <strain evidence="3">KCTC 62192</strain>
    </source>
</reference>
<evidence type="ECO:0000313" key="3">
    <source>
        <dbReference type="Proteomes" id="UP001595443"/>
    </source>
</evidence>